<protein>
    <submittedName>
        <fullName evidence="1">Uncharacterized protein</fullName>
    </submittedName>
</protein>
<dbReference type="EMBL" id="JAGFBS010000055">
    <property type="protein sequence ID" value="KAG6370183.1"/>
    <property type="molecule type" value="Genomic_DNA"/>
</dbReference>
<evidence type="ECO:0000313" key="2">
    <source>
        <dbReference type="Proteomes" id="UP000683000"/>
    </source>
</evidence>
<dbReference type="AlphaFoldDB" id="A0A8I2YE77"/>
<dbReference type="Proteomes" id="UP000683000">
    <property type="component" value="Unassembled WGS sequence"/>
</dbReference>
<organism evidence="1 2">
    <name type="scientific">Boletus reticuloceps</name>
    <dbReference type="NCBI Taxonomy" id="495285"/>
    <lineage>
        <taxon>Eukaryota</taxon>
        <taxon>Fungi</taxon>
        <taxon>Dikarya</taxon>
        <taxon>Basidiomycota</taxon>
        <taxon>Agaricomycotina</taxon>
        <taxon>Agaricomycetes</taxon>
        <taxon>Agaricomycetidae</taxon>
        <taxon>Boletales</taxon>
        <taxon>Boletineae</taxon>
        <taxon>Boletaceae</taxon>
        <taxon>Boletoideae</taxon>
        <taxon>Boletus</taxon>
    </lineage>
</organism>
<name>A0A8I2YE77_9AGAM</name>
<reference evidence="1" key="1">
    <citation type="submission" date="2021-03" db="EMBL/GenBank/DDBJ databases">
        <title>Evolutionary innovations through gain and loss of genes in the ectomycorrhizal Boletales.</title>
        <authorList>
            <person name="Wu G."/>
            <person name="Miyauchi S."/>
            <person name="Morin E."/>
            <person name="Yang Z.-L."/>
            <person name="Xu J."/>
            <person name="Martin F.M."/>
        </authorList>
    </citation>
    <scope>NUCLEOTIDE SEQUENCE</scope>
    <source>
        <strain evidence="1">BR01</strain>
    </source>
</reference>
<accession>A0A8I2YE77</accession>
<gene>
    <name evidence="1" type="ORF">JVT61DRAFT_12330</name>
</gene>
<proteinExistence type="predicted"/>
<dbReference type="OrthoDB" id="5424209at2759"/>
<comment type="caution">
    <text evidence="1">The sequence shown here is derived from an EMBL/GenBank/DDBJ whole genome shotgun (WGS) entry which is preliminary data.</text>
</comment>
<evidence type="ECO:0000313" key="1">
    <source>
        <dbReference type="EMBL" id="KAG6370183.1"/>
    </source>
</evidence>
<sequence length="250" mass="28229">MDFCCATSATNVDPHEPSRLERLLYYAGIRGPKTRGPKLIWRDSKDKFDAPSGPEAYTRRMRLIPVQDDRKFGDKVGEGILWDVVRKHIVGLLNEKDVKTSAADFVRFTWLNLRPDQVIDDDKEEEEEEIFDVSEFDKIVAITPVEDGNRFVSNPTVWIGVLPDSLTATDAHDVAKGTRDYLNGLQLENIDIAFREKKFKFLAGPALYRPVEEGDALQPVIDDVSAALSLSIQGFKTSIARDRYRVGLLT</sequence>
<keyword evidence="2" id="KW-1185">Reference proteome</keyword>